<feature type="binding site" evidence="8">
    <location>
        <position position="216"/>
    </location>
    <ligand>
        <name>substrate</name>
    </ligand>
</feature>
<dbReference type="InterPro" id="IPR006361">
    <property type="entry name" value="Uroporphyrinogen_deCO2ase_HemE"/>
</dbReference>
<gene>
    <name evidence="8" type="primary">hemE</name>
    <name evidence="12" type="ordered locus">Plav_1257</name>
</gene>
<dbReference type="UniPathway" id="UPA00251">
    <property type="reaction ID" value="UER00321"/>
</dbReference>
<keyword evidence="4 8" id="KW-0963">Cytoplasm</keyword>
<feature type="site" description="Transition state stabilizer" evidence="8">
    <location>
        <position position="84"/>
    </location>
</feature>
<evidence type="ECO:0000313" key="13">
    <source>
        <dbReference type="Proteomes" id="UP000006377"/>
    </source>
</evidence>
<evidence type="ECO:0000256" key="9">
    <source>
        <dbReference type="RuleBase" id="RU000554"/>
    </source>
</evidence>
<dbReference type="PROSITE" id="PS00906">
    <property type="entry name" value="UROD_1"/>
    <property type="match status" value="1"/>
</dbReference>
<dbReference type="InterPro" id="IPR038071">
    <property type="entry name" value="UROD/MetE-like_sf"/>
</dbReference>
<dbReference type="HAMAP" id="MF_00218">
    <property type="entry name" value="URO_D"/>
    <property type="match status" value="1"/>
</dbReference>
<evidence type="ECO:0000256" key="1">
    <source>
        <dbReference type="ARBA" id="ARBA00004804"/>
    </source>
</evidence>
<dbReference type="eggNOG" id="COG0407">
    <property type="taxonomic scope" value="Bacteria"/>
</dbReference>
<dbReference type="EC" id="4.1.1.37" evidence="3 8"/>
<comment type="subcellular location">
    <subcellularLocation>
        <location evidence="8">Cytoplasm</location>
    </subcellularLocation>
</comment>
<dbReference type="CDD" id="cd00717">
    <property type="entry name" value="URO-D"/>
    <property type="match status" value="1"/>
</dbReference>
<keyword evidence="13" id="KW-1185">Reference proteome</keyword>
<dbReference type="GO" id="GO:0004853">
    <property type="term" value="F:uroporphyrinogen decarboxylase activity"/>
    <property type="evidence" value="ECO:0007669"/>
    <property type="project" value="UniProtKB-UniRule"/>
</dbReference>
<evidence type="ECO:0000256" key="4">
    <source>
        <dbReference type="ARBA" id="ARBA00022490"/>
    </source>
</evidence>
<dbReference type="GO" id="GO:0019353">
    <property type="term" value="P:protoporphyrinogen IX biosynthetic process from glutamate"/>
    <property type="evidence" value="ECO:0007669"/>
    <property type="project" value="TreeGrafter"/>
</dbReference>
<dbReference type="Gene3D" id="3.20.20.210">
    <property type="match status" value="1"/>
</dbReference>
<comment type="subunit">
    <text evidence="8">Homodimer.</text>
</comment>
<comment type="caution">
    <text evidence="8">Lacks conserved residue(s) required for the propagation of feature annotation.</text>
</comment>
<dbReference type="PANTHER" id="PTHR21091">
    <property type="entry name" value="METHYLTETRAHYDROFOLATE:HOMOCYSTEINE METHYLTRANSFERASE RELATED"/>
    <property type="match status" value="1"/>
</dbReference>
<keyword evidence="6 8" id="KW-0456">Lyase</keyword>
<dbReference type="GO" id="GO:0005829">
    <property type="term" value="C:cytosol"/>
    <property type="evidence" value="ECO:0007669"/>
    <property type="project" value="TreeGrafter"/>
</dbReference>
<comment type="function">
    <text evidence="8">Catalyzes the decarboxylation of four acetate groups of uroporphyrinogen-III to yield coproporphyrinogen-III.</text>
</comment>
<evidence type="ECO:0000256" key="3">
    <source>
        <dbReference type="ARBA" id="ARBA00012288"/>
    </source>
</evidence>
<sequence length="355" mass="38813">MSDKMAPGKEAAGKKLLRALKGEATEGVPIWLMRQAGRYLPEYRKVRAEAGSFLDLCYTPDFAEEVTLQPIRRYGFDASILFSDILVVPDALGQKVAFKEGEGPVLEAITNVAGLAALKPVEAVREHLQPVYEVVKRLRRSLPPETTLIGFAGAPWTVATYVVGGRGSPDQGAAKAWAYRAPDEFQKLIDLLTDATVEHLSAQVEAGAEVLQVFDTWAGSLPELSFERFALQPMKRIRETLKERFPDIPVIAFPRGAGGMAARYFRETGVNGLSLDTGVSALWAREHLQPLGCVQGNLDPLLLVAGGAEMRRQALHILETLGQGPFIFNLGHGIVPQTPPEHVAELVTLVKEWRA</sequence>
<dbReference type="Proteomes" id="UP000006377">
    <property type="component" value="Chromosome"/>
</dbReference>
<evidence type="ECO:0000259" key="11">
    <source>
        <dbReference type="PROSITE" id="PS00906"/>
    </source>
</evidence>
<dbReference type="InterPro" id="IPR000257">
    <property type="entry name" value="Uroporphyrinogen_deCOase"/>
</dbReference>
<evidence type="ECO:0000256" key="2">
    <source>
        <dbReference type="ARBA" id="ARBA00009935"/>
    </source>
</evidence>
<keyword evidence="5 8" id="KW-0210">Decarboxylase</keyword>
<dbReference type="KEGG" id="pla:Plav_1257"/>
<dbReference type="SUPFAM" id="SSF51726">
    <property type="entry name" value="UROD/MetE-like"/>
    <property type="match status" value="1"/>
</dbReference>
<dbReference type="Pfam" id="PF01208">
    <property type="entry name" value="URO-D"/>
    <property type="match status" value="1"/>
</dbReference>
<evidence type="ECO:0000256" key="10">
    <source>
        <dbReference type="RuleBase" id="RU004169"/>
    </source>
</evidence>
<comment type="pathway">
    <text evidence="1 8 9">Porphyrin-containing compound metabolism; protoporphyrin-IX biosynthesis; coproporphyrinogen-III from 5-aminolevulinate: step 4/4.</text>
</comment>
<evidence type="ECO:0000256" key="5">
    <source>
        <dbReference type="ARBA" id="ARBA00022793"/>
    </source>
</evidence>
<feature type="binding site" evidence="8">
    <location>
        <begin position="34"/>
        <end position="38"/>
    </location>
    <ligand>
        <name>substrate</name>
    </ligand>
</feature>
<feature type="domain" description="Uroporphyrinogen decarboxylase (URO-D)" evidence="11">
    <location>
        <begin position="29"/>
        <end position="38"/>
    </location>
</feature>
<dbReference type="HOGENOM" id="CLU_040933_0_0_5"/>
<name>A7HSJ4_PARL1</name>
<feature type="binding site" evidence="8">
    <location>
        <position position="84"/>
    </location>
    <ligand>
        <name>substrate</name>
    </ligand>
</feature>
<proteinExistence type="inferred from homology"/>
<keyword evidence="7 8" id="KW-0627">Porphyrin biosynthesis</keyword>
<organism evidence="12 13">
    <name type="scientific">Parvibaculum lavamentivorans (strain DS-1 / DSM 13023 / NCIMB 13966)</name>
    <dbReference type="NCBI Taxonomy" id="402881"/>
    <lineage>
        <taxon>Bacteria</taxon>
        <taxon>Pseudomonadati</taxon>
        <taxon>Pseudomonadota</taxon>
        <taxon>Alphaproteobacteria</taxon>
        <taxon>Hyphomicrobiales</taxon>
        <taxon>Parvibaculaceae</taxon>
        <taxon>Parvibaculum</taxon>
    </lineage>
</organism>
<dbReference type="NCBIfam" id="TIGR01464">
    <property type="entry name" value="hemE"/>
    <property type="match status" value="1"/>
</dbReference>
<feature type="binding site" evidence="8">
    <location>
        <position position="161"/>
    </location>
    <ligand>
        <name>substrate</name>
    </ligand>
</feature>
<dbReference type="AlphaFoldDB" id="A7HSJ4"/>
<comment type="catalytic activity">
    <reaction evidence="8 9">
        <text>uroporphyrinogen III + 4 H(+) = coproporphyrinogen III + 4 CO2</text>
        <dbReference type="Rhea" id="RHEA:19865"/>
        <dbReference type="ChEBI" id="CHEBI:15378"/>
        <dbReference type="ChEBI" id="CHEBI:16526"/>
        <dbReference type="ChEBI" id="CHEBI:57308"/>
        <dbReference type="ChEBI" id="CHEBI:57309"/>
        <dbReference type="EC" id="4.1.1.37"/>
    </reaction>
</comment>
<dbReference type="FunFam" id="3.20.20.210:FF:000007">
    <property type="entry name" value="Uroporphyrinogen decarboxylase"/>
    <property type="match status" value="1"/>
</dbReference>
<dbReference type="STRING" id="402881.Plav_1257"/>
<feature type="binding site" evidence="8">
    <location>
        <position position="332"/>
    </location>
    <ligand>
        <name>substrate</name>
    </ligand>
</feature>
<accession>A7HSJ4</accession>
<reference evidence="12 13" key="1">
    <citation type="journal article" date="2011" name="Stand. Genomic Sci.">
        <title>Complete genome sequence of Parvibaculum lavamentivorans type strain (DS-1(T)).</title>
        <authorList>
            <person name="Schleheck D."/>
            <person name="Weiss M."/>
            <person name="Pitluck S."/>
            <person name="Bruce D."/>
            <person name="Land M.L."/>
            <person name="Han S."/>
            <person name="Saunders E."/>
            <person name="Tapia R."/>
            <person name="Detter C."/>
            <person name="Brettin T."/>
            <person name="Han J."/>
            <person name="Woyke T."/>
            <person name="Goodwin L."/>
            <person name="Pennacchio L."/>
            <person name="Nolan M."/>
            <person name="Cook A.M."/>
            <person name="Kjelleberg S."/>
            <person name="Thomas T."/>
        </authorList>
    </citation>
    <scope>NUCLEOTIDE SEQUENCE [LARGE SCALE GENOMIC DNA]</scope>
    <source>
        <strain evidence="13">DS-1 / DSM 13023 / NCIMB 13966</strain>
    </source>
</reference>
<dbReference type="EMBL" id="CP000774">
    <property type="protein sequence ID" value="ABS62877.1"/>
    <property type="molecule type" value="Genomic_DNA"/>
</dbReference>
<evidence type="ECO:0000256" key="7">
    <source>
        <dbReference type="ARBA" id="ARBA00023244"/>
    </source>
</evidence>
<dbReference type="PANTHER" id="PTHR21091:SF169">
    <property type="entry name" value="UROPORPHYRINOGEN DECARBOXYLASE"/>
    <property type="match status" value="1"/>
</dbReference>
<evidence type="ECO:0000256" key="8">
    <source>
        <dbReference type="HAMAP-Rule" id="MF_00218"/>
    </source>
</evidence>
<protein>
    <recommendedName>
        <fullName evidence="3 8">Uroporphyrinogen decarboxylase</fullName>
        <shortName evidence="8">UPD</shortName>
        <shortName evidence="8">URO-D</shortName>
        <ecNumber evidence="3 8">4.1.1.37</ecNumber>
    </recommendedName>
</protein>
<evidence type="ECO:0000256" key="6">
    <source>
        <dbReference type="ARBA" id="ARBA00023239"/>
    </source>
</evidence>
<comment type="similarity">
    <text evidence="2 8 10">Belongs to the uroporphyrinogen decarboxylase family.</text>
</comment>
<evidence type="ECO:0000313" key="12">
    <source>
        <dbReference type="EMBL" id="ABS62877.1"/>
    </source>
</evidence>